<dbReference type="Proteomes" id="UP001519654">
    <property type="component" value="Unassembled WGS sequence"/>
</dbReference>
<organism evidence="2 3">
    <name type="scientific">Paractinoplanes bogorensis</name>
    <dbReference type="NCBI Taxonomy" id="1610840"/>
    <lineage>
        <taxon>Bacteria</taxon>
        <taxon>Bacillati</taxon>
        <taxon>Actinomycetota</taxon>
        <taxon>Actinomycetes</taxon>
        <taxon>Micromonosporales</taxon>
        <taxon>Micromonosporaceae</taxon>
        <taxon>Paractinoplanes</taxon>
    </lineage>
</organism>
<keyword evidence="1" id="KW-0812">Transmembrane</keyword>
<dbReference type="RefSeq" id="WP_215789214.1">
    <property type="nucleotide sequence ID" value="NZ_JAHKKG010000006.1"/>
</dbReference>
<gene>
    <name evidence="2" type="ORF">KOI35_21105</name>
</gene>
<accession>A0ABS5YVC1</accession>
<proteinExistence type="predicted"/>
<reference evidence="2 3" key="1">
    <citation type="submission" date="2021-06" db="EMBL/GenBank/DDBJ databases">
        <title>Actinoplanes lichenicola sp. nov., and Actinoplanes ovalisporus sp. nov., isolated from lichen in Thailand.</title>
        <authorList>
            <person name="Saeng-In P."/>
            <person name="Kanchanasin P."/>
            <person name="Yuki M."/>
            <person name="Kudo T."/>
            <person name="Ohkuma M."/>
            <person name="Phongsopitanun W."/>
            <person name="Tanasupawat S."/>
        </authorList>
    </citation>
    <scope>NUCLEOTIDE SEQUENCE [LARGE SCALE GENOMIC DNA]</scope>
    <source>
        <strain evidence="2 3">NBRC 110975</strain>
    </source>
</reference>
<keyword evidence="1" id="KW-1133">Transmembrane helix</keyword>
<dbReference type="EMBL" id="JAHKKG010000006">
    <property type="protein sequence ID" value="MBU2666015.1"/>
    <property type="molecule type" value="Genomic_DNA"/>
</dbReference>
<protein>
    <submittedName>
        <fullName evidence="2">Uncharacterized protein</fullName>
    </submittedName>
</protein>
<keyword evidence="3" id="KW-1185">Reference proteome</keyword>
<evidence type="ECO:0000313" key="2">
    <source>
        <dbReference type="EMBL" id="MBU2666015.1"/>
    </source>
</evidence>
<sequence>MALFIVIASFALAIVSTATGCIQAWDIIDRRRRAPAPTPAALQSSMPVSRTDVDPEANEWVHLVNSDPELTRGARASDGRIISLGRGVYLGGQARKRFQEAASQKVATTSLATNYVAASKNFHIAAVEKPSYARAAFWFAAAAVFVVVALAAM</sequence>
<feature type="transmembrane region" description="Helical" evidence="1">
    <location>
        <begin position="135"/>
        <end position="152"/>
    </location>
</feature>
<name>A0ABS5YVC1_9ACTN</name>
<keyword evidence="1" id="KW-0472">Membrane</keyword>
<evidence type="ECO:0000256" key="1">
    <source>
        <dbReference type="SAM" id="Phobius"/>
    </source>
</evidence>
<comment type="caution">
    <text evidence="2">The sequence shown here is derived from an EMBL/GenBank/DDBJ whole genome shotgun (WGS) entry which is preliminary data.</text>
</comment>
<evidence type="ECO:0000313" key="3">
    <source>
        <dbReference type="Proteomes" id="UP001519654"/>
    </source>
</evidence>